<dbReference type="AlphaFoldDB" id="A0A927M2J7"/>
<comment type="caution">
    <text evidence="2">The sequence shown here is derived from an EMBL/GenBank/DDBJ whole genome shotgun (WGS) entry which is preliminary data.</text>
</comment>
<organism evidence="2 3">
    <name type="scientific">Plantactinospora soyae</name>
    <dbReference type="NCBI Taxonomy" id="1544732"/>
    <lineage>
        <taxon>Bacteria</taxon>
        <taxon>Bacillati</taxon>
        <taxon>Actinomycetota</taxon>
        <taxon>Actinomycetes</taxon>
        <taxon>Micromonosporales</taxon>
        <taxon>Micromonosporaceae</taxon>
        <taxon>Plantactinospora</taxon>
    </lineage>
</organism>
<dbReference type="RefSeq" id="WP_192765757.1">
    <property type="nucleotide sequence ID" value="NZ_JADBEB010000001.1"/>
</dbReference>
<protein>
    <submittedName>
        <fullName evidence="2">Uncharacterized protein</fullName>
    </submittedName>
</protein>
<evidence type="ECO:0000313" key="2">
    <source>
        <dbReference type="EMBL" id="MBE1485591.1"/>
    </source>
</evidence>
<keyword evidence="3" id="KW-1185">Reference proteome</keyword>
<evidence type="ECO:0000256" key="1">
    <source>
        <dbReference type="SAM" id="MobiDB-lite"/>
    </source>
</evidence>
<evidence type="ECO:0000313" key="3">
    <source>
        <dbReference type="Proteomes" id="UP000649753"/>
    </source>
</evidence>
<dbReference type="Proteomes" id="UP000649753">
    <property type="component" value="Unassembled WGS sequence"/>
</dbReference>
<name>A0A927M2J7_9ACTN</name>
<dbReference type="EMBL" id="JADBEB010000001">
    <property type="protein sequence ID" value="MBE1485591.1"/>
    <property type="molecule type" value="Genomic_DNA"/>
</dbReference>
<accession>A0A927M2J7</accession>
<proteinExistence type="predicted"/>
<sequence length="99" mass="11263">MVQLMPVDYQPPIRRSGSAGGDSGELLAACTTARENPGQWVWFDPRFLGKAPTFWVSEVNRGEKKGFREGEIWEATYEKTGQQNEEGHDEYRKMIRLAA</sequence>
<reference evidence="2" key="1">
    <citation type="submission" date="2020-10" db="EMBL/GenBank/DDBJ databases">
        <title>Sequencing the genomes of 1000 actinobacteria strains.</title>
        <authorList>
            <person name="Klenk H.-P."/>
        </authorList>
    </citation>
    <scope>NUCLEOTIDE SEQUENCE</scope>
    <source>
        <strain evidence="2">DSM 46832</strain>
    </source>
</reference>
<feature type="region of interest" description="Disordered" evidence="1">
    <location>
        <begin position="1"/>
        <end position="22"/>
    </location>
</feature>
<gene>
    <name evidence="2" type="ORF">H4W31_001229</name>
</gene>